<reference evidence="3 4" key="1">
    <citation type="submission" date="2019-01" db="EMBL/GenBank/DDBJ databases">
        <title>Pseudoxanthomonas composti sp. nov., isolated from compost.</title>
        <authorList>
            <person name="Yang G."/>
        </authorList>
    </citation>
    <scope>NUCLEOTIDE SEQUENCE [LARGE SCALE GENOMIC DNA]</scope>
    <source>
        <strain evidence="3 4">GSS15</strain>
    </source>
</reference>
<evidence type="ECO:0000256" key="1">
    <source>
        <dbReference type="ARBA" id="ARBA00035644"/>
    </source>
</evidence>
<dbReference type="Pfam" id="PF08021">
    <property type="entry name" value="FAD_binding_9"/>
    <property type="match status" value="1"/>
</dbReference>
<accession>A0A4Q1JYQ1</accession>
<feature type="domain" description="FAD-binding FR-type" evidence="2">
    <location>
        <begin position="13"/>
        <end position="136"/>
    </location>
</feature>
<dbReference type="PANTHER" id="PTHR30157">
    <property type="entry name" value="FERRIC REDUCTASE, NADPH-DEPENDENT"/>
    <property type="match status" value="1"/>
</dbReference>
<protein>
    <submittedName>
        <fullName evidence="3">Siderophore-interacting protein</fullName>
    </submittedName>
</protein>
<dbReference type="Proteomes" id="UP000289784">
    <property type="component" value="Unassembled WGS sequence"/>
</dbReference>
<dbReference type="InterPro" id="IPR017938">
    <property type="entry name" value="Riboflavin_synthase-like_b-brl"/>
</dbReference>
<comment type="similarity">
    <text evidence="1">Belongs to the SIP oxidoreductase family.</text>
</comment>
<dbReference type="PANTHER" id="PTHR30157:SF0">
    <property type="entry name" value="NADPH-DEPENDENT FERRIC-CHELATE REDUCTASE"/>
    <property type="match status" value="1"/>
</dbReference>
<gene>
    <name evidence="3" type="ORF">EPA99_07895</name>
</gene>
<dbReference type="InterPro" id="IPR007037">
    <property type="entry name" value="SIP_rossman_dom"/>
</dbReference>
<organism evidence="3 4">
    <name type="scientific">Pseudoxanthomonas composti</name>
    <dbReference type="NCBI Taxonomy" id="2137479"/>
    <lineage>
        <taxon>Bacteria</taxon>
        <taxon>Pseudomonadati</taxon>
        <taxon>Pseudomonadota</taxon>
        <taxon>Gammaproteobacteria</taxon>
        <taxon>Lysobacterales</taxon>
        <taxon>Lysobacteraceae</taxon>
        <taxon>Pseudoxanthomonas</taxon>
    </lineage>
</organism>
<evidence type="ECO:0000313" key="3">
    <source>
        <dbReference type="EMBL" id="RXR06554.1"/>
    </source>
</evidence>
<dbReference type="OrthoDB" id="9814826at2"/>
<dbReference type="CDD" id="cd06193">
    <property type="entry name" value="siderophore_interacting"/>
    <property type="match status" value="1"/>
</dbReference>
<dbReference type="PROSITE" id="PS51384">
    <property type="entry name" value="FAD_FR"/>
    <property type="match status" value="1"/>
</dbReference>
<proteinExistence type="inferred from homology"/>
<dbReference type="GO" id="GO:0016491">
    <property type="term" value="F:oxidoreductase activity"/>
    <property type="evidence" value="ECO:0007669"/>
    <property type="project" value="InterPro"/>
</dbReference>
<dbReference type="InterPro" id="IPR017927">
    <property type="entry name" value="FAD-bd_FR_type"/>
</dbReference>
<dbReference type="Gene3D" id="3.40.50.80">
    <property type="entry name" value="Nucleotide-binding domain of ferredoxin-NADP reductase (FNR) module"/>
    <property type="match status" value="1"/>
</dbReference>
<comment type="caution">
    <text evidence="3">The sequence shown here is derived from an EMBL/GenBank/DDBJ whole genome shotgun (WGS) entry which is preliminary data.</text>
</comment>
<evidence type="ECO:0000313" key="4">
    <source>
        <dbReference type="Proteomes" id="UP000289784"/>
    </source>
</evidence>
<dbReference type="Gene3D" id="2.40.30.10">
    <property type="entry name" value="Translation factors"/>
    <property type="match status" value="1"/>
</dbReference>
<dbReference type="InterPro" id="IPR039374">
    <property type="entry name" value="SIP_fam"/>
</dbReference>
<dbReference type="RefSeq" id="WP_129470661.1">
    <property type="nucleotide sequence ID" value="NZ_SAWZ01000003.1"/>
</dbReference>
<dbReference type="InterPro" id="IPR039261">
    <property type="entry name" value="FNR_nucleotide-bd"/>
</dbReference>
<dbReference type="Pfam" id="PF04954">
    <property type="entry name" value="SIP"/>
    <property type="match status" value="1"/>
</dbReference>
<dbReference type="SUPFAM" id="SSF63380">
    <property type="entry name" value="Riboflavin synthase domain-like"/>
    <property type="match status" value="1"/>
</dbReference>
<dbReference type="FunFam" id="2.40.30.10:FF:000055">
    <property type="entry name" value="Siderophore-interacting family protein"/>
    <property type="match status" value="1"/>
</dbReference>
<dbReference type="AlphaFoldDB" id="A0A4Q1JYQ1"/>
<dbReference type="EMBL" id="SAWZ01000003">
    <property type="protein sequence ID" value="RXR06554.1"/>
    <property type="molecule type" value="Genomic_DNA"/>
</dbReference>
<dbReference type="InterPro" id="IPR013113">
    <property type="entry name" value="SIP_FAD-bd"/>
</dbReference>
<name>A0A4Q1JYQ1_9GAMM</name>
<sequence>MSLHESRVVRHPVVFRRVQVISTQVLSPSMRRIVVGGEELAGFTSGAPDDHVKLFFPNAEGEFVTPTMTPQGPVYPEGKAHSPMRDYTPRHYDVEANTLTLDFVRHGDGPAVRWAERAQPGDALALGGPRGSFVAADDFDHYVLLGDETALPAISRWLEEMPDDGRQVQVFIEIPEEDDRQDLQCQADAQVSWLERNGVPAATSTLLEDTLRDFDPPEGDTFYWIACESRRARMMRKFLEGHLQVPKDWIRATGYWKHDANGEDED</sequence>
<keyword evidence="4" id="KW-1185">Reference proteome</keyword>
<evidence type="ECO:0000259" key="2">
    <source>
        <dbReference type="PROSITE" id="PS51384"/>
    </source>
</evidence>